<dbReference type="AlphaFoldDB" id="A0A494XMR7"/>
<accession>A0A494XMR7</accession>
<dbReference type="InterPro" id="IPR024197">
    <property type="entry name" value="TPP-like"/>
</dbReference>
<dbReference type="InterPro" id="IPR006380">
    <property type="entry name" value="SPP-like_dom"/>
</dbReference>
<dbReference type="EMBL" id="RBZM01000009">
    <property type="protein sequence ID" value="RKP48833.1"/>
    <property type="molecule type" value="Genomic_DNA"/>
</dbReference>
<evidence type="ECO:0000313" key="2">
    <source>
        <dbReference type="EMBL" id="RKP48833.1"/>
    </source>
</evidence>
<organism evidence="2 3">
    <name type="scientific">Cohnella endophytica</name>
    <dbReference type="NCBI Taxonomy" id="2419778"/>
    <lineage>
        <taxon>Bacteria</taxon>
        <taxon>Bacillati</taxon>
        <taxon>Bacillota</taxon>
        <taxon>Bacilli</taxon>
        <taxon>Bacillales</taxon>
        <taxon>Paenibacillaceae</taxon>
        <taxon>Cohnella</taxon>
    </lineage>
</organism>
<feature type="domain" description="Sucrose phosphatase-like" evidence="1">
    <location>
        <begin position="4"/>
        <end position="218"/>
    </location>
</feature>
<proteinExistence type="predicted"/>
<protein>
    <submittedName>
        <fullName evidence="2">Hydrolase</fullName>
    </submittedName>
</protein>
<dbReference type="OrthoDB" id="1666512at2"/>
<reference evidence="2 3" key="1">
    <citation type="submission" date="2018-10" db="EMBL/GenBank/DDBJ databases">
        <title>Cohnella sp. M2MS4P-1, whole genome shotgun sequence.</title>
        <authorList>
            <person name="Tuo L."/>
        </authorList>
    </citation>
    <scope>NUCLEOTIDE SEQUENCE [LARGE SCALE GENOMIC DNA]</scope>
    <source>
        <strain evidence="2 3">M2MS4P-1</strain>
    </source>
</reference>
<dbReference type="SUPFAM" id="SSF56784">
    <property type="entry name" value="HAD-like"/>
    <property type="match status" value="1"/>
</dbReference>
<dbReference type="Gene3D" id="3.40.50.1000">
    <property type="entry name" value="HAD superfamily/HAD-like"/>
    <property type="match status" value="1"/>
</dbReference>
<keyword evidence="2" id="KW-0378">Hydrolase</keyword>
<dbReference type="Proteomes" id="UP000282076">
    <property type="component" value="Unassembled WGS sequence"/>
</dbReference>
<comment type="caution">
    <text evidence="2">The sequence shown here is derived from an EMBL/GenBank/DDBJ whole genome shotgun (WGS) entry which is preliminary data.</text>
</comment>
<evidence type="ECO:0000259" key="1">
    <source>
        <dbReference type="Pfam" id="PF05116"/>
    </source>
</evidence>
<dbReference type="InterPro" id="IPR036412">
    <property type="entry name" value="HAD-like_sf"/>
</dbReference>
<dbReference type="Pfam" id="PF05116">
    <property type="entry name" value="S6PP"/>
    <property type="match status" value="1"/>
</dbReference>
<name>A0A494XMR7_9BACL</name>
<keyword evidence="3" id="KW-1185">Reference proteome</keyword>
<dbReference type="InterPro" id="IPR023214">
    <property type="entry name" value="HAD_sf"/>
</dbReference>
<dbReference type="GO" id="GO:0016787">
    <property type="term" value="F:hydrolase activity"/>
    <property type="evidence" value="ECO:0007669"/>
    <property type="project" value="UniProtKB-KW"/>
</dbReference>
<evidence type="ECO:0000313" key="3">
    <source>
        <dbReference type="Proteomes" id="UP000282076"/>
    </source>
</evidence>
<gene>
    <name evidence="2" type="ORF">D7Z26_20890</name>
</gene>
<dbReference type="RefSeq" id="WP_120978971.1">
    <property type="nucleotide sequence ID" value="NZ_RBZM01000009.1"/>
</dbReference>
<sequence>MIFACDLDRTLIYSRNSMGTIDPAALVPVEIYDGKEHSFVTRDVYASLRMLGERMLFVPATTRTHEQYRRVHGISEGLSPRYAIVSNGGKVLKDGMPDADWEREVRTALRDGCAPGDEVSERFIGLANEGLALRASYCDELFYAYVLDMERLEEGFMTELETMLQGLGWSSSLQGRKLYLVPDPVSKGAAVRYVKELAGSSIVFAAGDSLLDECMLAVADQAMAPCHGELYRKYGSHGHIRFTESSGIRASEEIINALLKRMEVSAAI</sequence>
<dbReference type="PIRSF" id="PIRSF030802">
    <property type="entry name" value="UCP030802"/>
    <property type="match status" value="1"/>
</dbReference>